<dbReference type="Pfam" id="PF03595">
    <property type="entry name" value="SLAC1"/>
    <property type="match status" value="1"/>
</dbReference>
<evidence type="ECO:0000256" key="4">
    <source>
        <dbReference type="ARBA" id="ARBA00023136"/>
    </source>
</evidence>
<dbReference type="EMBL" id="CP132914">
    <property type="protein sequence ID" value="WMB74650.1"/>
    <property type="molecule type" value="Genomic_DNA"/>
</dbReference>
<keyword evidence="3 5" id="KW-1133">Transmembrane helix</keyword>
<dbReference type="PANTHER" id="PTHR37955">
    <property type="entry name" value="TELLURITE RESISTANCE PROTEIN TEHA"/>
    <property type="match status" value="1"/>
</dbReference>
<feature type="transmembrane region" description="Helical" evidence="5">
    <location>
        <begin position="45"/>
        <end position="65"/>
    </location>
</feature>
<name>A0AA50Q896_9GAMM</name>
<dbReference type="Proteomes" id="UP001236800">
    <property type="component" value="Chromosome"/>
</dbReference>
<feature type="transmembrane region" description="Helical" evidence="5">
    <location>
        <begin position="162"/>
        <end position="186"/>
    </location>
</feature>
<evidence type="ECO:0000313" key="6">
    <source>
        <dbReference type="EMBL" id="WMB74650.1"/>
    </source>
</evidence>
<dbReference type="GeneID" id="301339237"/>
<feature type="transmembrane region" description="Helical" evidence="5">
    <location>
        <begin position="288"/>
        <end position="309"/>
    </location>
</feature>
<dbReference type="PANTHER" id="PTHR37955:SF1">
    <property type="entry name" value="DEP DOMAIN-CONTAINING PROTEIN"/>
    <property type="match status" value="1"/>
</dbReference>
<evidence type="ECO:0000256" key="5">
    <source>
        <dbReference type="SAM" id="Phobius"/>
    </source>
</evidence>
<dbReference type="GO" id="GO:0005886">
    <property type="term" value="C:plasma membrane"/>
    <property type="evidence" value="ECO:0007669"/>
    <property type="project" value="TreeGrafter"/>
</dbReference>
<dbReference type="AlphaFoldDB" id="A0AA50Q896"/>
<dbReference type="RefSeq" id="WP_306685144.1">
    <property type="nucleotide sequence ID" value="NZ_CP132914.1"/>
</dbReference>
<dbReference type="KEGG" id="sog:RA178_08600"/>
<dbReference type="GO" id="GO:0046583">
    <property type="term" value="F:monoatomic cation efflux transmembrane transporter activity"/>
    <property type="evidence" value="ECO:0007669"/>
    <property type="project" value="TreeGrafter"/>
</dbReference>
<feature type="transmembrane region" description="Helical" evidence="5">
    <location>
        <begin position="255"/>
        <end position="276"/>
    </location>
</feature>
<evidence type="ECO:0000256" key="3">
    <source>
        <dbReference type="ARBA" id="ARBA00022989"/>
    </source>
</evidence>
<feature type="transmembrane region" description="Helical" evidence="5">
    <location>
        <begin position="106"/>
        <end position="126"/>
    </location>
</feature>
<dbReference type="InterPro" id="IPR038665">
    <property type="entry name" value="Voltage-dep_anion_channel_sf"/>
</dbReference>
<feature type="transmembrane region" description="Helical" evidence="5">
    <location>
        <begin position="138"/>
        <end position="156"/>
    </location>
</feature>
<dbReference type="CDD" id="cd09325">
    <property type="entry name" value="TDT_C4-dicarb_trans"/>
    <property type="match status" value="1"/>
</dbReference>
<evidence type="ECO:0000256" key="1">
    <source>
        <dbReference type="ARBA" id="ARBA00004141"/>
    </source>
</evidence>
<feature type="transmembrane region" description="Helical" evidence="5">
    <location>
        <begin position="198"/>
        <end position="216"/>
    </location>
</feature>
<keyword evidence="4 5" id="KW-0472">Membrane</keyword>
<feature type="transmembrane region" description="Helical" evidence="5">
    <location>
        <begin position="222"/>
        <end position="243"/>
    </location>
</feature>
<comment type="subcellular location">
    <subcellularLocation>
        <location evidence="1">Membrane</location>
        <topology evidence="1">Multi-pass membrane protein</topology>
    </subcellularLocation>
</comment>
<keyword evidence="2 5" id="KW-0812">Transmembrane</keyword>
<sequence>MTSKRKRWTSHAAKLPSPMAGLALAIASLGWTWENMTPSLNGAGQLTGAIIASVLLLLLMGKFMLHPNILKDELSHPVIGSVIPTFAMGLMVVSKSLGDYFPHAGLTLWLVAIGIHVIFLSAFIYYRAIDFKLEHMVPSWFVPPIGIIVAAVSFPVSDYQWLANAILVFGMLAYLIMLPLMLYRLIFCQTIPDAAKPTIAILAAPASLSLAGYLTVCEQASIPLVALLLSIAILMTSIIYLAFFHLLKLPFSPGYAAFTFPMVIGATALFKTAAWLTQFNNMGELAIWIKYLAEFELVIATLVVTYVALRYLGHYFPLQFKVAELINRIEPSKN</sequence>
<dbReference type="Gene3D" id="1.50.10.150">
    <property type="entry name" value="Voltage-dependent anion channel"/>
    <property type="match status" value="1"/>
</dbReference>
<proteinExistence type="predicted"/>
<feature type="transmembrane region" description="Helical" evidence="5">
    <location>
        <begin position="12"/>
        <end position="33"/>
    </location>
</feature>
<gene>
    <name evidence="6" type="ORF">RA178_08600</name>
</gene>
<dbReference type="InterPro" id="IPR004695">
    <property type="entry name" value="SLAC1/Mae1/Ssu1/TehA"/>
</dbReference>
<accession>A0AA50Q896</accession>
<dbReference type="InterPro" id="IPR052951">
    <property type="entry name" value="Tellurite_res_ion_channel"/>
</dbReference>
<feature type="transmembrane region" description="Helical" evidence="5">
    <location>
        <begin position="77"/>
        <end position="94"/>
    </location>
</feature>
<protein>
    <submittedName>
        <fullName evidence="6">TDT family transporter</fullName>
    </submittedName>
</protein>
<evidence type="ECO:0000256" key="2">
    <source>
        <dbReference type="ARBA" id="ARBA00022692"/>
    </source>
</evidence>
<reference evidence="6" key="1">
    <citation type="submission" date="2023-08" db="EMBL/GenBank/DDBJ databases">
        <title>Complete genome sequence of Shewanella oncorhynchi Z-P2, a siderophore putrebactin-producing bacterium.</title>
        <authorList>
            <person name="Zhang Y."/>
        </authorList>
    </citation>
    <scope>NUCLEOTIDE SEQUENCE</scope>
    <source>
        <strain evidence="6">Z-P2</strain>
    </source>
</reference>
<organism evidence="6">
    <name type="scientific">Shewanella oncorhynchi</name>
    <dbReference type="NCBI Taxonomy" id="2726434"/>
    <lineage>
        <taxon>Bacteria</taxon>
        <taxon>Pseudomonadati</taxon>
        <taxon>Pseudomonadota</taxon>
        <taxon>Gammaproteobacteria</taxon>
        <taxon>Alteromonadales</taxon>
        <taxon>Shewanellaceae</taxon>
        <taxon>Shewanella</taxon>
    </lineage>
</organism>